<name>A0A7V8MZH8_9LACT</name>
<protein>
    <recommendedName>
        <fullName evidence="5">LPXTG cell wall anchor domain-containing protein</fullName>
    </recommendedName>
</protein>
<evidence type="ECO:0000256" key="1">
    <source>
        <dbReference type="SAM" id="Phobius"/>
    </source>
</evidence>
<dbReference type="RefSeq" id="WP_180745974.1">
    <property type="nucleotide sequence ID" value="NZ_CBCRWQ010000001.1"/>
</dbReference>
<evidence type="ECO:0008006" key="5">
    <source>
        <dbReference type="Google" id="ProtNLM"/>
    </source>
</evidence>
<dbReference type="GeneID" id="303194276"/>
<feature type="chain" id="PRO_5030661137" description="LPXTG cell wall anchor domain-containing protein" evidence="2">
    <location>
        <begin position="24"/>
        <end position="117"/>
    </location>
</feature>
<keyword evidence="1" id="KW-0812">Transmembrane</keyword>
<dbReference type="AlphaFoldDB" id="A0A7V8MZH8"/>
<evidence type="ECO:0000256" key="2">
    <source>
        <dbReference type="SAM" id="SignalP"/>
    </source>
</evidence>
<feature type="transmembrane region" description="Helical" evidence="1">
    <location>
        <begin position="88"/>
        <end position="105"/>
    </location>
</feature>
<comment type="caution">
    <text evidence="3">The sequence shown here is derived from an EMBL/GenBank/DDBJ whole genome shotgun (WGS) entry which is preliminary data.</text>
</comment>
<keyword evidence="1" id="KW-1133">Transmembrane helix</keyword>
<organism evidence="3 4">
    <name type="scientific">Pseudolactococcus laudensis</name>
    <dbReference type="NCBI Taxonomy" id="1494461"/>
    <lineage>
        <taxon>Bacteria</taxon>
        <taxon>Bacillati</taxon>
        <taxon>Bacillota</taxon>
        <taxon>Bacilli</taxon>
        <taxon>Lactobacillales</taxon>
        <taxon>Streptococcaceae</taxon>
        <taxon>Pseudolactococcus</taxon>
    </lineage>
</organism>
<dbReference type="Proteomes" id="UP000530186">
    <property type="component" value="Unassembled WGS sequence"/>
</dbReference>
<dbReference type="EMBL" id="JACBNY010000002">
    <property type="protein sequence ID" value="MBA0015925.1"/>
    <property type="molecule type" value="Genomic_DNA"/>
</dbReference>
<accession>A0A7V8MZH8</accession>
<feature type="signal peptide" evidence="2">
    <location>
        <begin position="1"/>
        <end position="23"/>
    </location>
</feature>
<keyword evidence="4" id="KW-1185">Reference proteome</keyword>
<evidence type="ECO:0000313" key="3">
    <source>
        <dbReference type="EMBL" id="MBA0015925.1"/>
    </source>
</evidence>
<reference evidence="3 4" key="1">
    <citation type="submission" date="2020-07" db="EMBL/GenBank/DDBJ databases">
        <authorList>
            <person name="Hilgarth M."/>
            <person name="Werum V."/>
            <person name="Vogel R.F."/>
        </authorList>
    </citation>
    <scope>NUCLEOTIDE SEQUENCE [LARGE SCALE GENOMIC DNA]</scope>
    <source>
        <strain evidence="3 4">DSM 28961</strain>
    </source>
</reference>
<proteinExistence type="predicted"/>
<evidence type="ECO:0000313" key="4">
    <source>
        <dbReference type="Proteomes" id="UP000530186"/>
    </source>
</evidence>
<keyword evidence="1" id="KW-0472">Membrane</keyword>
<keyword evidence="2" id="KW-0732">Signal</keyword>
<gene>
    <name evidence="3" type="ORF">HZR21_01990</name>
</gene>
<sequence length="117" mass="12810">MSKKNVLVLLLLFLMLPSGFGLADETESTSQGDLGFTGIWEAPLETDKTSVPPKSQDTNAPESVAFPNTTVSKTATFFPKTGEIRSTVAIPSLIGGMILLFVIAYEKIRRNKIYRKD</sequence>